<evidence type="ECO:0000256" key="2">
    <source>
        <dbReference type="ARBA" id="ARBA00022741"/>
    </source>
</evidence>
<keyword evidence="7" id="KW-1185">Reference proteome</keyword>
<evidence type="ECO:0000256" key="1">
    <source>
        <dbReference type="ARBA" id="ARBA00022679"/>
    </source>
</evidence>
<dbReference type="Pfam" id="PF05191">
    <property type="entry name" value="ADK_lid"/>
    <property type="match status" value="1"/>
</dbReference>
<dbReference type="FunFam" id="3.40.50.300:FF:000106">
    <property type="entry name" value="Adenylate kinase mitochondrial"/>
    <property type="match status" value="1"/>
</dbReference>
<dbReference type="NCBIfam" id="NF001380">
    <property type="entry name" value="PRK00279.1-2"/>
    <property type="match status" value="1"/>
</dbReference>
<dbReference type="GO" id="GO:0004017">
    <property type="term" value="F:AMP kinase activity"/>
    <property type="evidence" value="ECO:0007669"/>
    <property type="project" value="InterPro"/>
</dbReference>
<dbReference type="NCBIfam" id="NF011100">
    <property type="entry name" value="PRK14527.1"/>
    <property type="match status" value="1"/>
</dbReference>
<proteinExistence type="inferred from homology"/>
<sequence>MDSLRNYKLEDIFEEIARRSTCSTKPKKDIILVGPPGSGKGTQAPRIKDELCLCHLATGDLLRNAVAKGTEIGKEAKGIMARGELVPDQMVVDLIDDALKMPECERGVLLDGFPRTIPQAEALDEMFERKGKKVDHVVEFKTDDDILVERISGRRVHKASGRSYHVKFNPPKTEGVDDATGEPLIQRPDDNEDVLRNRLDSYHSQTTPILDYYKKHNVLTTINAMQGIDEVYADIGKDIF</sequence>
<evidence type="ECO:0000259" key="5">
    <source>
        <dbReference type="Pfam" id="PF05191"/>
    </source>
</evidence>
<keyword evidence="1 4" id="KW-0808">Transferase</keyword>
<keyword evidence="3 4" id="KW-0418">Kinase</keyword>
<reference evidence="6" key="1">
    <citation type="submission" date="2023-07" db="EMBL/GenBank/DDBJ databases">
        <authorList>
            <consortium name="AG Swart"/>
            <person name="Singh M."/>
            <person name="Singh A."/>
            <person name="Seah K."/>
            <person name="Emmerich C."/>
        </authorList>
    </citation>
    <scope>NUCLEOTIDE SEQUENCE</scope>
    <source>
        <strain evidence="6">DP1</strain>
    </source>
</reference>
<dbReference type="Proteomes" id="UP001295684">
    <property type="component" value="Unassembled WGS sequence"/>
</dbReference>
<accession>A0AAD1XU83</accession>
<comment type="similarity">
    <text evidence="4">Belongs to the adenylate kinase family.</text>
</comment>
<evidence type="ECO:0000256" key="3">
    <source>
        <dbReference type="ARBA" id="ARBA00022777"/>
    </source>
</evidence>
<dbReference type="SUPFAM" id="SSF52540">
    <property type="entry name" value="P-loop containing nucleoside triphosphate hydrolases"/>
    <property type="match status" value="1"/>
</dbReference>
<dbReference type="PRINTS" id="PR00094">
    <property type="entry name" value="ADENYLTKNASE"/>
</dbReference>
<dbReference type="AlphaFoldDB" id="A0AAD1XU83"/>
<dbReference type="InterPro" id="IPR000850">
    <property type="entry name" value="Adenylat/UMP-CMP_kin"/>
</dbReference>
<organism evidence="6 7">
    <name type="scientific">Euplotes crassus</name>
    <dbReference type="NCBI Taxonomy" id="5936"/>
    <lineage>
        <taxon>Eukaryota</taxon>
        <taxon>Sar</taxon>
        <taxon>Alveolata</taxon>
        <taxon>Ciliophora</taxon>
        <taxon>Intramacronucleata</taxon>
        <taxon>Spirotrichea</taxon>
        <taxon>Hypotrichia</taxon>
        <taxon>Euplotida</taxon>
        <taxon>Euplotidae</taxon>
        <taxon>Moneuplotes</taxon>
    </lineage>
</organism>
<evidence type="ECO:0000256" key="4">
    <source>
        <dbReference type="RuleBase" id="RU003330"/>
    </source>
</evidence>
<dbReference type="HAMAP" id="MF_00235">
    <property type="entry name" value="Adenylate_kinase_Adk"/>
    <property type="match status" value="1"/>
</dbReference>
<dbReference type="Pfam" id="PF00406">
    <property type="entry name" value="ADK"/>
    <property type="match status" value="1"/>
</dbReference>
<comment type="caution">
    <text evidence="6">The sequence shown here is derived from an EMBL/GenBank/DDBJ whole genome shotgun (WGS) entry which is preliminary data.</text>
</comment>
<dbReference type="GO" id="GO:0005524">
    <property type="term" value="F:ATP binding"/>
    <property type="evidence" value="ECO:0007669"/>
    <property type="project" value="InterPro"/>
</dbReference>
<feature type="domain" description="Adenylate kinase active site lid" evidence="5">
    <location>
        <begin position="154"/>
        <end position="189"/>
    </location>
</feature>
<dbReference type="InterPro" id="IPR007862">
    <property type="entry name" value="Adenylate_kinase_lid-dom"/>
</dbReference>
<dbReference type="PROSITE" id="PS00113">
    <property type="entry name" value="ADENYLATE_KINASE"/>
    <property type="match status" value="1"/>
</dbReference>
<evidence type="ECO:0000313" key="7">
    <source>
        <dbReference type="Proteomes" id="UP001295684"/>
    </source>
</evidence>
<dbReference type="EMBL" id="CAMPGE010020022">
    <property type="protein sequence ID" value="CAI2378310.1"/>
    <property type="molecule type" value="Genomic_DNA"/>
</dbReference>
<dbReference type="Gene3D" id="3.40.50.300">
    <property type="entry name" value="P-loop containing nucleotide triphosphate hydrolases"/>
    <property type="match status" value="1"/>
</dbReference>
<dbReference type="InterPro" id="IPR033690">
    <property type="entry name" value="Adenylat_kinase_CS"/>
</dbReference>
<gene>
    <name evidence="6" type="ORF">ECRASSUSDP1_LOCUS19705</name>
</gene>
<dbReference type="PANTHER" id="PTHR23359">
    <property type="entry name" value="NUCLEOTIDE KINASE"/>
    <property type="match status" value="1"/>
</dbReference>
<keyword evidence="2" id="KW-0547">Nucleotide-binding</keyword>
<dbReference type="InterPro" id="IPR027417">
    <property type="entry name" value="P-loop_NTPase"/>
</dbReference>
<dbReference type="NCBIfam" id="NF001381">
    <property type="entry name" value="PRK00279.1-3"/>
    <property type="match status" value="1"/>
</dbReference>
<protein>
    <recommendedName>
        <fullName evidence="5">Adenylate kinase active site lid domain-containing protein</fullName>
    </recommendedName>
</protein>
<evidence type="ECO:0000313" key="6">
    <source>
        <dbReference type="EMBL" id="CAI2378310.1"/>
    </source>
</evidence>
<dbReference type="NCBIfam" id="TIGR01351">
    <property type="entry name" value="adk"/>
    <property type="match status" value="1"/>
</dbReference>
<dbReference type="InterPro" id="IPR006259">
    <property type="entry name" value="Adenyl_kin_sub"/>
</dbReference>
<name>A0AAD1XU83_EUPCR</name>
<dbReference type="CDD" id="cd01428">
    <property type="entry name" value="ADK"/>
    <property type="match status" value="1"/>
</dbReference>